<feature type="domain" description="(S)-ureidoglycine aminohydrolase cupin" evidence="2">
    <location>
        <begin position="55"/>
        <end position="108"/>
    </location>
</feature>
<evidence type="ECO:0000313" key="4">
    <source>
        <dbReference type="Proteomes" id="UP001610444"/>
    </source>
</evidence>
<feature type="region of interest" description="Disordered" evidence="1">
    <location>
        <begin position="1"/>
        <end position="20"/>
    </location>
</feature>
<gene>
    <name evidence="3" type="ORF">BJX68DRAFT_262502</name>
</gene>
<reference evidence="3 4" key="1">
    <citation type="submission" date="2024-07" db="EMBL/GenBank/DDBJ databases">
        <title>Section-level genome sequencing and comparative genomics of Aspergillus sections Usti and Cavernicolus.</title>
        <authorList>
            <consortium name="Lawrence Berkeley National Laboratory"/>
            <person name="Nybo J.L."/>
            <person name="Vesth T.C."/>
            <person name="Theobald S."/>
            <person name="Frisvad J.C."/>
            <person name="Larsen T.O."/>
            <person name="Kjaerboelling I."/>
            <person name="Rothschild-Mancinelli K."/>
            <person name="Lyhne E.K."/>
            <person name="Kogle M.E."/>
            <person name="Barry K."/>
            <person name="Clum A."/>
            <person name="Na H."/>
            <person name="Ledsgaard L."/>
            <person name="Lin J."/>
            <person name="Lipzen A."/>
            <person name="Kuo A."/>
            <person name="Riley R."/>
            <person name="Mondo S."/>
            <person name="LaButti K."/>
            <person name="Haridas S."/>
            <person name="Pangalinan J."/>
            <person name="Salamov A.A."/>
            <person name="Simmons B.A."/>
            <person name="Magnuson J.K."/>
            <person name="Chen J."/>
            <person name="Drula E."/>
            <person name="Henrissat B."/>
            <person name="Wiebenga A."/>
            <person name="Lubbers R.J."/>
            <person name="Gomes A.C."/>
            <person name="Macurrencykelacurrency M.R."/>
            <person name="Stajich J."/>
            <person name="Grigoriev I.V."/>
            <person name="Mortensen U.H."/>
            <person name="De vries R.P."/>
            <person name="Baker S.E."/>
            <person name="Andersen M.R."/>
        </authorList>
    </citation>
    <scope>NUCLEOTIDE SEQUENCE [LARGE SCALE GENOMIC DNA]</scope>
    <source>
        <strain evidence="3 4">CBS 756.74</strain>
    </source>
</reference>
<keyword evidence="4" id="KW-1185">Reference proteome</keyword>
<name>A0ABR4L3B6_9EURO</name>
<dbReference type="Proteomes" id="UP001610444">
    <property type="component" value="Unassembled WGS sequence"/>
</dbReference>
<dbReference type="Pfam" id="PF05899">
    <property type="entry name" value="Cupin_3"/>
    <property type="match status" value="1"/>
</dbReference>
<accession>A0ABR4L3B6</accession>
<dbReference type="Gene3D" id="2.60.120.10">
    <property type="entry name" value="Jelly Rolls"/>
    <property type="match status" value="1"/>
</dbReference>
<evidence type="ECO:0000259" key="2">
    <source>
        <dbReference type="Pfam" id="PF05899"/>
    </source>
</evidence>
<dbReference type="RefSeq" id="XP_070903947.1">
    <property type="nucleotide sequence ID" value="XM_071044466.1"/>
</dbReference>
<dbReference type="InterPro" id="IPR014710">
    <property type="entry name" value="RmlC-like_jellyroll"/>
</dbReference>
<dbReference type="GeneID" id="98159630"/>
<organism evidence="3 4">
    <name type="scientific">Aspergillus pseudodeflectus</name>
    <dbReference type="NCBI Taxonomy" id="176178"/>
    <lineage>
        <taxon>Eukaryota</taxon>
        <taxon>Fungi</taxon>
        <taxon>Dikarya</taxon>
        <taxon>Ascomycota</taxon>
        <taxon>Pezizomycotina</taxon>
        <taxon>Eurotiomycetes</taxon>
        <taxon>Eurotiomycetidae</taxon>
        <taxon>Eurotiales</taxon>
        <taxon>Aspergillaceae</taxon>
        <taxon>Aspergillus</taxon>
        <taxon>Aspergillus subgen. Nidulantes</taxon>
    </lineage>
</organism>
<sequence>MPSGQGNLTGDIDPTAVPHGHWDSFPSEPFPMYDGTKSIIYRSKDRRVVVGMLREKGKDTLVWPTDEFLYVTQGWIKIDVEGGEKFTLHPGDVMVMQKGQTITFECSEDFANVAVFIDMEGKGTFP</sequence>
<evidence type="ECO:0000313" key="3">
    <source>
        <dbReference type="EMBL" id="KAL2858983.1"/>
    </source>
</evidence>
<evidence type="ECO:0000256" key="1">
    <source>
        <dbReference type="SAM" id="MobiDB-lite"/>
    </source>
</evidence>
<dbReference type="InterPro" id="IPR011051">
    <property type="entry name" value="RmlC_Cupin_sf"/>
</dbReference>
<dbReference type="EMBL" id="JBFXLR010000004">
    <property type="protein sequence ID" value="KAL2858983.1"/>
    <property type="molecule type" value="Genomic_DNA"/>
</dbReference>
<comment type="caution">
    <text evidence="3">The sequence shown here is derived from an EMBL/GenBank/DDBJ whole genome shotgun (WGS) entry which is preliminary data.</text>
</comment>
<protein>
    <recommendedName>
        <fullName evidence="2">(S)-ureidoglycine aminohydrolase cupin domain-containing protein</fullName>
    </recommendedName>
</protein>
<dbReference type="SUPFAM" id="SSF51182">
    <property type="entry name" value="RmlC-like cupins"/>
    <property type="match status" value="1"/>
</dbReference>
<proteinExistence type="predicted"/>
<dbReference type="InterPro" id="IPR008579">
    <property type="entry name" value="UGlyAH_Cupin_dom"/>
</dbReference>